<dbReference type="SUPFAM" id="SSF52047">
    <property type="entry name" value="RNI-like"/>
    <property type="match status" value="2"/>
</dbReference>
<reference evidence="1 2" key="1">
    <citation type="submission" date="2020-08" db="EMBL/GenBank/DDBJ databases">
        <authorList>
            <person name="Hejnol A."/>
        </authorList>
    </citation>
    <scope>NUCLEOTIDE SEQUENCE [LARGE SCALE GENOMIC DNA]</scope>
</reference>
<dbReference type="Proteomes" id="UP000549394">
    <property type="component" value="Unassembled WGS sequence"/>
</dbReference>
<dbReference type="OrthoDB" id="10257471at2759"/>
<dbReference type="InterPro" id="IPR032675">
    <property type="entry name" value="LRR_dom_sf"/>
</dbReference>
<name>A0A7I8V6S7_9ANNE</name>
<dbReference type="Gene3D" id="3.80.10.10">
    <property type="entry name" value="Ribonuclease Inhibitor"/>
    <property type="match status" value="4"/>
</dbReference>
<dbReference type="GO" id="GO:0019005">
    <property type="term" value="C:SCF ubiquitin ligase complex"/>
    <property type="evidence" value="ECO:0007669"/>
    <property type="project" value="TreeGrafter"/>
</dbReference>
<dbReference type="SMART" id="SM00367">
    <property type="entry name" value="LRR_CC"/>
    <property type="match status" value="6"/>
</dbReference>
<evidence type="ECO:0000313" key="2">
    <source>
        <dbReference type="Proteomes" id="UP000549394"/>
    </source>
</evidence>
<accession>A0A7I8V6S7</accession>
<dbReference type="InterPro" id="IPR006553">
    <property type="entry name" value="Leu-rich_rpt_Cys-con_subtyp"/>
</dbReference>
<dbReference type="AlphaFoldDB" id="A0A7I8V6S7"/>
<dbReference type="GO" id="GO:0031146">
    <property type="term" value="P:SCF-dependent proteasomal ubiquitin-dependent protein catabolic process"/>
    <property type="evidence" value="ECO:0007669"/>
    <property type="project" value="TreeGrafter"/>
</dbReference>
<organism evidence="1 2">
    <name type="scientific">Dimorphilus gyrociliatus</name>
    <dbReference type="NCBI Taxonomy" id="2664684"/>
    <lineage>
        <taxon>Eukaryota</taxon>
        <taxon>Metazoa</taxon>
        <taxon>Spiralia</taxon>
        <taxon>Lophotrochozoa</taxon>
        <taxon>Annelida</taxon>
        <taxon>Polychaeta</taxon>
        <taxon>Polychaeta incertae sedis</taxon>
        <taxon>Dinophilidae</taxon>
        <taxon>Dimorphilus</taxon>
    </lineage>
</organism>
<dbReference type="EMBL" id="CAJFCJ010000002">
    <property type="protein sequence ID" value="CAD5112026.1"/>
    <property type="molecule type" value="Genomic_DNA"/>
</dbReference>
<evidence type="ECO:0000313" key="1">
    <source>
        <dbReference type="EMBL" id="CAD5112026.1"/>
    </source>
</evidence>
<protein>
    <submittedName>
        <fullName evidence="1">DgyrCDS1276</fullName>
    </submittedName>
</protein>
<proteinExistence type="predicted"/>
<comment type="caution">
    <text evidence="1">The sequence shown here is derived from an EMBL/GenBank/DDBJ whole genome shotgun (WGS) entry which is preliminary data.</text>
</comment>
<gene>
    <name evidence="1" type="ORF">DGYR_LOCUS1235</name>
</gene>
<sequence>MPVAIAAVQNSTHVAKQISGSKYKLLFLKDVKRSIPFGIYNQVVQEILHNYDLFVTAKLLKELINPSVHCLYLTSLMHYDTVYENNDYILGPSIIHNTLSDFQYNGLNSYEDDCMLKIEIGKMLSMNSFLTQLKIQDVDNFDIVELLSTGLPSLKVLHLIHITELYDTSFIELLQLHACGKYETLQTLFDIDLTYCTNVTDVTIACIMILFSDTLKYLNMSYTTMTPLSALCLSSMCPSLSQITHFVTDSTCKLTTHLSPLYSLIQHFPEMINEFDSVILDTSTSSSVKKQQMDDNATLHLIDLEDDGEGENNTVDVKLSDKTALKKKDNTKSKREKKVEKPCLISINLSYPAEQIIPEDECTTNTIHSLLDEQTIRSCLRAGIMDNSRTLRKISFRGWDCIDEEIISTIAHYCPNLESLDLSGCLELNEECVHNTSKLSYLEHLGLGETLSTLNCLLPAIKKCGALNSLNLDGAILSDDIIKLLSEYLAHQIEVLSLKWVEDISGNALAYLMEKCVNLTNFTIANVAYDSEIWIRGFSTCHQLRTLELTGTETGLNNEVLFMFSENFDNLTALNISWNYSMDSISDSAIKAVLNNCTQLENLQVEGLKAITSQPFKLLISDYDKIIELETTDWRWDFRSSSYGSSLTNLDCTYCDQVDDQDLENIYKLSKGTITIKNYYAETLKFNPD</sequence>
<keyword evidence="2" id="KW-1185">Reference proteome</keyword>
<dbReference type="PANTHER" id="PTHR13318">
    <property type="entry name" value="PARTNER OF PAIRED, ISOFORM B-RELATED"/>
    <property type="match status" value="1"/>
</dbReference>